<name>A0A1D7QZK8_9BACI</name>
<dbReference type="KEGG" id="bbev:BBEV_3121"/>
<proteinExistence type="predicted"/>
<dbReference type="AlphaFoldDB" id="A0A1D7QZK8"/>
<sequence>MNGKKRVMLGAALYLLFCFFDYVIHASIDWIWNLVAAGIGMMIGWVVIEVLPRVTNNNQKV</sequence>
<organism evidence="2 3">
    <name type="scientific">Salisediminibacterium beveridgei</name>
    <dbReference type="NCBI Taxonomy" id="632773"/>
    <lineage>
        <taxon>Bacteria</taxon>
        <taxon>Bacillati</taxon>
        <taxon>Bacillota</taxon>
        <taxon>Bacilli</taxon>
        <taxon>Bacillales</taxon>
        <taxon>Bacillaceae</taxon>
        <taxon>Salisediminibacterium</taxon>
    </lineage>
</organism>
<dbReference type="STRING" id="632773.BBEV_3121"/>
<evidence type="ECO:0000313" key="2">
    <source>
        <dbReference type="EMBL" id="AOM84438.1"/>
    </source>
</evidence>
<dbReference type="OrthoDB" id="9972532at2"/>
<dbReference type="EMBL" id="CP012502">
    <property type="protein sequence ID" value="AOM84438.1"/>
    <property type="molecule type" value="Genomic_DNA"/>
</dbReference>
<gene>
    <name evidence="2" type="ORF">BBEV_3121</name>
</gene>
<feature type="transmembrane region" description="Helical" evidence="1">
    <location>
        <begin position="7"/>
        <end position="24"/>
    </location>
</feature>
<accession>A0A1D7QZK8</accession>
<dbReference type="Proteomes" id="UP000094463">
    <property type="component" value="Chromosome"/>
</dbReference>
<feature type="transmembrane region" description="Helical" evidence="1">
    <location>
        <begin position="30"/>
        <end position="51"/>
    </location>
</feature>
<evidence type="ECO:0000256" key="1">
    <source>
        <dbReference type="SAM" id="Phobius"/>
    </source>
</evidence>
<keyword evidence="1" id="KW-1133">Transmembrane helix</keyword>
<keyword evidence="1" id="KW-0472">Membrane</keyword>
<reference evidence="2 3" key="1">
    <citation type="submission" date="2015-08" db="EMBL/GenBank/DDBJ databases">
        <title>The complete genome sequence of Bacillus beveridgei MLTeJB.</title>
        <authorList>
            <person name="Hanson T.E."/>
            <person name="Mesa C."/>
            <person name="Basesman S.M."/>
            <person name="Oremland R.S."/>
        </authorList>
    </citation>
    <scope>NUCLEOTIDE SEQUENCE [LARGE SCALE GENOMIC DNA]</scope>
    <source>
        <strain evidence="2 3">MLTeJB</strain>
    </source>
</reference>
<dbReference type="RefSeq" id="WP_069366319.1">
    <property type="nucleotide sequence ID" value="NZ_CP012502.1"/>
</dbReference>
<keyword evidence="3" id="KW-1185">Reference proteome</keyword>
<keyword evidence="1" id="KW-0812">Transmembrane</keyword>
<evidence type="ECO:0000313" key="3">
    <source>
        <dbReference type="Proteomes" id="UP000094463"/>
    </source>
</evidence>
<protein>
    <submittedName>
        <fullName evidence="2">Uncharacterized protein</fullName>
    </submittedName>
</protein>